<protein>
    <submittedName>
        <fullName evidence="2">Uncharacterized protein</fullName>
    </submittedName>
</protein>
<name>A0A4Z1P6X8_9PEZI</name>
<feature type="region of interest" description="Disordered" evidence="1">
    <location>
        <begin position="1"/>
        <end position="22"/>
    </location>
</feature>
<sequence length="200" mass="21786">MEDSLLPLPSRSPVASVHLDSPSGSSVASSKWILHLGPPTGSSFWILLLDPLLPLLNGSSIWVLQLDPPSGFSFWILCCLFHMDPPSASSVASSISIPLIRLLFRTNSLSFPHYERSMLVSDACNQDSCSCPGSDDSQAWTTPRLGRLPGLDDSQAWTTPRLGRLPGLDDSQAWTTPRLGRLPGLNPVPRAHHSSFRFLC</sequence>
<accession>A0A4Z1P6X8</accession>
<dbReference type="Proteomes" id="UP000298493">
    <property type="component" value="Unassembled WGS sequence"/>
</dbReference>
<keyword evidence="3" id="KW-1185">Reference proteome</keyword>
<reference evidence="2 3" key="1">
    <citation type="submission" date="2019-04" db="EMBL/GenBank/DDBJ databases">
        <title>High contiguity whole genome sequence and gene annotation resource for two Venturia nashicola isolates.</title>
        <authorList>
            <person name="Prokchorchik M."/>
            <person name="Won K."/>
            <person name="Lee Y."/>
            <person name="Choi E.D."/>
            <person name="Segonzac C."/>
            <person name="Sohn K.H."/>
        </authorList>
    </citation>
    <scope>NUCLEOTIDE SEQUENCE [LARGE SCALE GENOMIC DNA]</scope>
    <source>
        <strain evidence="2 3">PRI2</strain>
    </source>
</reference>
<proteinExistence type="predicted"/>
<gene>
    <name evidence="2" type="ORF">E6O75_ATG09250</name>
</gene>
<evidence type="ECO:0000256" key="1">
    <source>
        <dbReference type="SAM" id="MobiDB-lite"/>
    </source>
</evidence>
<dbReference type="EMBL" id="SNSC02000019">
    <property type="protein sequence ID" value="TID16192.1"/>
    <property type="molecule type" value="Genomic_DNA"/>
</dbReference>
<comment type="caution">
    <text evidence="2">The sequence shown here is derived from an EMBL/GenBank/DDBJ whole genome shotgun (WGS) entry which is preliminary data.</text>
</comment>
<evidence type="ECO:0000313" key="2">
    <source>
        <dbReference type="EMBL" id="TID16192.1"/>
    </source>
</evidence>
<dbReference type="AlphaFoldDB" id="A0A4Z1P6X8"/>
<evidence type="ECO:0000313" key="3">
    <source>
        <dbReference type="Proteomes" id="UP000298493"/>
    </source>
</evidence>
<organism evidence="2 3">
    <name type="scientific">Venturia nashicola</name>
    <dbReference type="NCBI Taxonomy" id="86259"/>
    <lineage>
        <taxon>Eukaryota</taxon>
        <taxon>Fungi</taxon>
        <taxon>Dikarya</taxon>
        <taxon>Ascomycota</taxon>
        <taxon>Pezizomycotina</taxon>
        <taxon>Dothideomycetes</taxon>
        <taxon>Pleosporomycetidae</taxon>
        <taxon>Venturiales</taxon>
        <taxon>Venturiaceae</taxon>
        <taxon>Venturia</taxon>
    </lineage>
</organism>